<evidence type="ECO:0000313" key="10">
    <source>
        <dbReference type="EMBL" id="MDY0871100.1"/>
    </source>
</evidence>
<evidence type="ECO:0000256" key="1">
    <source>
        <dbReference type="ARBA" id="ARBA00004984"/>
    </source>
</evidence>
<gene>
    <name evidence="10" type="primary">guaD</name>
    <name evidence="10" type="ORF">SMD31_04175</name>
</gene>
<dbReference type="InterPro" id="IPR006680">
    <property type="entry name" value="Amidohydro-rel"/>
</dbReference>
<proteinExistence type="inferred from homology"/>
<dbReference type="EC" id="3.5.4.3" evidence="3 7"/>
<dbReference type="InterPro" id="IPR011059">
    <property type="entry name" value="Metal-dep_hydrolase_composite"/>
</dbReference>
<comment type="function">
    <text evidence="8">Catalyzes the hydrolytic deamination of guanine, producing xanthine and ammonia.</text>
</comment>
<comment type="pathway">
    <text evidence="1 8">Purine metabolism; guanine degradation; xanthine from guanine: step 1/1.</text>
</comment>
<comment type="caution">
    <text evidence="10">The sequence shown here is derived from an EMBL/GenBank/DDBJ whole genome shotgun (WGS) entry which is preliminary data.</text>
</comment>
<dbReference type="Gene3D" id="3.20.20.140">
    <property type="entry name" value="Metal-dependent hydrolases"/>
    <property type="match status" value="1"/>
</dbReference>
<dbReference type="Pfam" id="PF01979">
    <property type="entry name" value="Amidohydro_1"/>
    <property type="match status" value="1"/>
</dbReference>
<feature type="domain" description="Amidohydrolase-related" evidence="9">
    <location>
        <begin position="67"/>
        <end position="426"/>
    </location>
</feature>
<dbReference type="InterPro" id="IPR051607">
    <property type="entry name" value="Metallo-dep_hydrolases"/>
</dbReference>
<comment type="catalytic activity">
    <reaction evidence="8">
        <text>guanine + H2O + H(+) = xanthine + NH4(+)</text>
        <dbReference type="Rhea" id="RHEA:14665"/>
        <dbReference type="ChEBI" id="CHEBI:15377"/>
        <dbReference type="ChEBI" id="CHEBI:15378"/>
        <dbReference type="ChEBI" id="CHEBI:16235"/>
        <dbReference type="ChEBI" id="CHEBI:17712"/>
        <dbReference type="ChEBI" id="CHEBI:28938"/>
        <dbReference type="EC" id="3.5.4.3"/>
    </reaction>
</comment>
<dbReference type="NCBIfam" id="TIGR02967">
    <property type="entry name" value="guan_deamin"/>
    <property type="match status" value="1"/>
</dbReference>
<dbReference type="RefSeq" id="WP_320499467.1">
    <property type="nucleotide sequence ID" value="NZ_JAXCLX010000001.1"/>
</dbReference>
<evidence type="ECO:0000256" key="4">
    <source>
        <dbReference type="ARBA" id="ARBA00022723"/>
    </source>
</evidence>
<evidence type="ECO:0000256" key="6">
    <source>
        <dbReference type="ARBA" id="ARBA00022833"/>
    </source>
</evidence>
<dbReference type="InterPro" id="IPR032466">
    <property type="entry name" value="Metal_Hydrolase"/>
</dbReference>
<keyword evidence="11" id="KW-1185">Reference proteome</keyword>
<evidence type="ECO:0000256" key="5">
    <source>
        <dbReference type="ARBA" id="ARBA00022801"/>
    </source>
</evidence>
<keyword evidence="5 8" id="KW-0378">Hydrolase</keyword>
<accession>A0ABU5DVY0</accession>
<dbReference type="PANTHER" id="PTHR11271:SF6">
    <property type="entry name" value="GUANINE DEAMINASE"/>
    <property type="match status" value="1"/>
</dbReference>
<protein>
    <recommendedName>
        <fullName evidence="3 7">Guanine deaminase</fullName>
        <shortName evidence="8">Guanase</shortName>
        <ecNumber evidence="3 7">3.5.4.3</ecNumber>
    </recommendedName>
    <alternativeName>
        <fullName evidence="8">Guanine aminohydrolase</fullName>
    </alternativeName>
</protein>
<dbReference type="SUPFAM" id="SSF51338">
    <property type="entry name" value="Composite domain of metallo-dependent hydrolases"/>
    <property type="match status" value="1"/>
</dbReference>
<keyword evidence="4 8" id="KW-0479">Metal-binding</keyword>
<dbReference type="InterPro" id="IPR014311">
    <property type="entry name" value="Guanine_deaminase"/>
</dbReference>
<dbReference type="CDD" id="cd01303">
    <property type="entry name" value="GDEase"/>
    <property type="match status" value="1"/>
</dbReference>
<comment type="similarity">
    <text evidence="2 8">Belongs to the metallo-dependent hydrolases superfamily. ATZ/TRZ family.</text>
</comment>
<name>A0ABU5DVY0_9PROT</name>
<evidence type="ECO:0000256" key="2">
    <source>
        <dbReference type="ARBA" id="ARBA00006745"/>
    </source>
</evidence>
<evidence type="ECO:0000313" key="11">
    <source>
        <dbReference type="Proteomes" id="UP001271769"/>
    </source>
</evidence>
<evidence type="ECO:0000256" key="8">
    <source>
        <dbReference type="RuleBase" id="RU366009"/>
    </source>
</evidence>
<sequence>MQRLFLGTVLHFLSDPGAEPAPGSWQLFEDGALLVENGKVMRVGDAATLRADQAPSTEIVDHRGKLILPGFVDTHVHSAQLDVIASYGTQLLDWLTRYTFPSERRFEDADHGARMANMFLDRLLASGTTTASVYPTVHKQSAETFFAAADARNMRMLAGKILMDRNCPGYLRDDVISAEVDCRDLIQRWHGKGRLGYSLTPRFAPTSTPAQLAMAGRLFNEVPGLHLQSHLAENVHEIKWVHELFPDRRSYLDVYDHFGLLGGRAIYGHCIHTDAADRARMAETRTAIAFCPSSNLFIGSGLFDFEQAKAAGIRVGLASDVGGGTSLSMLQVMADAYKVLQLKGQHLNPWRAFYLATLGGAEALSLDAHIGNFMPGKEADFTVLDFAAIPILKHRADIARDFAERLFALMILGDDRAVAATYVLGERAF</sequence>
<dbReference type="GO" id="GO:0008892">
    <property type="term" value="F:guanine deaminase activity"/>
    <property type="evidence" value="ECO:0007669"/>
    <property type="project" value="UniProtKB-EC"/>
</dbReference>
<evidence type="ECO:0000259" key="9">
    <source>
        <dbReference type="Pfam" id="PF01979"/>
    </source>
</evidence>
<evidence type="ECO:0000256" key="7">
    <source>
        <dbReference type="NCBIfam" id="TIGR02967"/>
    </source>
</evidence>
<comment type="cofactor">
    <cofactor evidence="8">
        <name>Zn(2+)</name>
        <dbReference type="ChEBI" id="CHEBI:29105"/>
    </cofactor>
    <text evidence="8">Binds 1 zinc ion per subunit.</text>
</comment>
<dbReference type="Proteomes" id="UP001271769">
    <property type="component" value="Unassembled WGS sequence"/>
</dbReference>
<reference evidence="10 11" key="1">
    <citation type="journal article" date="2013" name="Antonie Van Leeuwenhoek">
        <title>Dongia rigui sp. nov., isolated from freshwater of a large wetland in Korea.</title>
        <authorList>
            <person name="Baik K.S."/>
            <person name="Hwang Y.M."/>
            <person name="Choi J.S."/>
            <person name="Kwon J."/>
            <person name="Seong C.N."/>
        </authorList>
    </citation>
    <scope>NUCLEOTIDE SEQUENCE [LARGE SCALE GENOMIC DNA]</scope>
    <source>
        <strain evidence="10 11">04SU4-P</strain>
    </source>
</reference>
<dbReference type="EMBL" id="JAXCLX010000001">
    <property type="protein sequence ID" value="MDY0871100.1"/>
    <property type="molecule type" value="Genomic_DNA"/>
</dbReference>
<evidence type="ECO:0000256" key="3">
    <source>
        <dbReference type="ARBA" id="ARBA00012781"/>
    </source>
</evidence>
<dbReference type="SUPFAM" id="SSF51556">
    <property type="entry name" value="Metallo-dependent hydrolases"/>
    <property type="match status" value="1"/>
</dbReference>
<keyword evidence="6 8" id="KW-0862">Zinc</keyword>
<dbReference type="PANTHER" id="PTHR11271">
    <property type="entry name" value="GUANINE DEAMINASE"/>
    <property type="match status" value="1"/>
</dbReference>
<dbReference type="Gene3D" id="2.30.40.10">
    <property type="entry name" value="Urease, subunit C, domain 1"/>
    <property type="match status" value="1"/>
</dbReference>
<dbReference type="NCBIfam" id="NF006679">
    <property type="entry name" value="PRK09228.1"/>
    <property type="match status" value="1"/>
</dbReference>
<organism evidence="10 11">
    <name type="scientific">Dongia rigui</name>
    <dbReference type="NCBI Taxonomy" id="940149"/>
    <lineage>
        <taxon>Bacteria</taxon>
        <taxon>Pseudomonadati</taxon>
        <taxon>Pseudomonadota</taxon>
        <taxon>Alphaproteobacteria</taxon>
        <taxon>Rhodospirillales</taxon>
        <taxon>Dongiaceae</taxon>
        <taxon>Dongia</taxon>
    </lineage>
</organism>